<keyword evidence="1" id="KW-0732">Signal</keyword>
<name>A0AAD9U4T2_9ROSI</name>
<sequence>MEMALVVFVWSCGLLCSLFLLSPPLSFLAQEVHPKTKLLRPTPTPITVEDAGRVVVQAVVEVVVHSFHISYHFFMYTQTTKTLMLLRISSKLSLLSCGI</sequence>
<keyword evidence="3" id="KW-1185">Reference proteome</keyword>
<gene>
    <name evidence="2" type="ORF">Ddye_015434</name>
</gene>
<comment type="caution">
    <text evidence="2">The sequence shown here is derived from an EMBL/GenBank/DDBJ whole genome shotgun (WGS) entry which is preliminary data.</text>
</comment>
<evidence type="ECO:0000313" key="3">
    <source>
        <dbReference type="Proteomes" id="UP001280121"/>
    </source>
</evidence>
<feature type="chain" id="PRO_5041997084" description="Secreted protein" evidence="1">
    <location>
        <begin position="30"/>
        <end position="99"/>
    </location>
</feature>
<evidence type="ECO:0000313" key="2">
    <source>
        <dbReference type="EMBL" id="KAK2647945.1"/>
    </source>
</evidence>
<dbReference type="EMBL" id="JANJYI010000005">
    <property type="protein sequence ID" value="KAK2647945.1"/>
    <property type="molecule type" value="Genomic_DNA"/>
</dbReference>
<feature type="signal peptide" evidence="1">
    <location>
        <begin position="1"/>
        <end position="29"/>
    </location>
</feature>
<evidence type="ECO:0008006" key="4">
    <source>
        <dbReference type="Google" id="ProtNLM"/>
    </source>
</evidence>
<dbReference type="Proteomes" id="UP001280121">
    <property type="component" value="Unassembled WGS sequence"/>
</dbReference>
<reference evidence="2" key="1">
    <citation type="journal article" date="2023" name="Plant J.">
        <title>Genome sequences and population genomics provide insights into the demographic history, inbreeding, and mutation load of two 'living fossil' tree species of Dipteronia.</title>
        <authorList>
            <person name="Feng Y."/>
            <person name="Comes H.P."/>
            <person name="Chen J."/>
            <person name="Zhu S."/>
            <person name="Lu R."/>
            <person name="Zhang X."/>
            <person name="Li P."/>
            <person name="Qiu J."/>
            <person name="Olsen K.M."/>
            <person name="Qiu Y."/>
        </authorList>
    </citation>
    <scope>NUCLEOTIDE SEQUENCE</scope>
    <source>
        <strain evidence="2">KIB01</strain>
    </source>
</reference>
<dbReference type="AlphaFoldDB" id="A0AAD9U4T2"/>
<accession>A0AAD9U4T2</accession>
<proteinExistence type="predicted"/>
<protein>
    <recommendedName>
        <fullName evidence="4">Secreted protein</fullName>
    </recommendedName>
</protein>
<organism evidence="2 3">
    <name type="scientific">Dipteronia dyeriana</name>
    <dbReference type="NCBI Taxonomy" id="168575"/>
    <lineage>
        <taxon>Eukaryota</taxon>
        <taxon>Viridiplantae</taxon>
        <taxon>Streptophyta</taxon>
        <taxon>Embryophyta</taxon>
        <taxon>Tracheophyta</taxon>
        <taxon>Spermatophyta</taxon>
        <taxon>Magnoliopsida</taxon>
        <taxon>eudicotyledons</taxon>
        <taxon>Gunneridae</taxon>
        <taxon>Pentapetalae</taxon>
        <taxon>rosids</taxon>
        <taxon>malvids</taxon>
        <taxon>Sapindales</taxon>
        <taxon>Sapindaceae</taxon>
        <taxon>Hippocastanoideae</taxon>
        <taxon>Acereae</taxon>
        <taxon>Dipteronia</taxon>
    </lineage>
</organism>
<evidence type="ECO:0000256" key="1">
    <source>
        <dbReference type="SAM" id="SignalP"/>
    </source>
</evidence>